<dbReference type="PROSITE" id="PS50005">
    <property type="entry name" value="TPR"/>
    <property type="match status" value="1"/>
</dbReference>
<dbReference type="Proteomes" id="UP000785679">
    <property type="component" value="Unassembled WGS sequence"/>
</dbReference>
<keyword evidence="2" id="KW-0472">Membrane</keyword>
<dbReference type="SUPFAM" id="SSF48452">
    <property type="entry name" value="TPR-like"/>
    <property type="match status" value="1"/>
</dbReference>
<dbReference type="Gene3D" id="1.25.40.10">
    <property type="entry name" value="Tetratricopeptide repeat domain"/>
    <property type="match status" value="1"/>
</dbReference>
<name>A0A8J8NG37_HALGN</name>
<keyword evidence="2" id="KW-1133">Transmembrane helix</keyword>
<dbReference type="EMBL" id="RRYP01017405">
    <property type="protein sequence ID" value="TNV74128.1"/>
    <property type="molecule type" value="Genomic_DNA"/>
</dbReference>
<protein>
    <recommendedName>
        <fullName evidence="5">Tetratricopeptide repeat protein</fullName>
    </recommendedName>
</protein>
<reference evidence="3" key="1">
    <citation type="submission" date="2019-06" db="EMBL/GenBank/DDBJ databases">
        <authorList>
            <person name="Zheng W."/>
        </authorList>
    </citation>
    <scope>NUCLEOTIDE SEQUENCE</scope>
    <source>
        <strain evidence="3">QDHG01</strain>
    </source>
</reference>
<organism evidence="3 4">
    <name type="scientific">Halteria grandinella</name>
    <dbReference type="NCBI Taxonomy" id="5974"/>
    <lineage>
        <taxon>Eukaryota</taxon>
        <taxon>Sar</taxon>
        <taxon>Alveolata</taxon>
        <taxon>Ciliophora</taxon>
        <taxon>Intramacronucleata</taxon>
        <taxon>Spirotrichea</taxon>
        <taxon>Stichotrichia</taxon>
        <taxon>Sporadotrichida</taxon>
        <taxon>Halteriidae</taxon>
        <taxon>Halteria</taxon>
    </lineage>
</organism>
<dbReference type="InterPro" id="IPR011990">
    <property type="entry name" value="TPR-like_helical_dom_sf"/>
</dbReference>
<feature type="transmembrane region" description="Helical" evidence="2">
    <location>
        <begin position="94"/>
        <end position="113"/>
    </location>
</feature>
<keyword evidence="2" id="KW-0812">Transmembrane</keyword>
<evidence type="ECO:0000256" key="2">
    <source>
        <dbReference type="SAM" id="Phobius"/>
    </source>
</evidence>
<evidence type="ECO:0000313" key="3">
    <source>
        <dbReference type="EMBL" id="TNV74128.1"/>
    </source>
</evidence>
<keyword evidence="1" id="KW-0802">TPR repeat</keyword>
<keyword evidence="4" id="KW-1185">Reference proteome</keyword>
<feature type="transmembrane region" description="Helical" evidence="2">
    <location>
        <begin position="6"/>
        <end position="22"/>
    </location>
</feature>
<dbReference type="InterPro" id="IPR019734">
    <property type="entry name" value="TPR_rpt"/>
</dbReference>
<evidence type="ECO:0008006" key="5">
    <source>
        <dbReference type="Google" id="ProtNLM"/>
    </source>
</evidence>
<dbReference type="AlphaFoldDB" id="A0A8J8NG37"/>
<accession>A0A8J8NG37</accession>
<evidence type="ECO:0000256" key="1">
    <source>
        <dbReference type="PROSITE-ProRule" id="PRU00339"/>
    </source>
</evidence>
<dbReference type="SMART" id="SM00028">
    <property type="entry name" value="TPR"/>
    <property type="match status" value="1"/>
</dbReference>
<gene>
    <name evidence="3" type="ORF">FGO68_gene16273</name>
</gene>
<proteinExistence type="predicted"/>
<evidence type="ECO:0000313" key="4">
    <source>
        <dbReference type="Proteomes" id="UP000785679"/>
    </source>
</evidence>
<dbReference type="Pfam" id="PF00515">
    <property type="entry name" value="TPR_1"/>
    <property type="match status" value="1"/>
</dbReference>
<comment type="caution">
    <text evidence="3">The sequence shown here is derived from an EMBL/GenBank/DDBJ whole genome shotgun (WGS) entry which is preliminary data.</text>
</comment>
<sequence length="126" mass="15626">MINSNIVNQYIFIFLLYLFLNVKRITRIHKLRYFFFKKKGNTCFEEGQLTKAIHYFVKAIKLDENFYAFFIERGISLIEYEAKYLKIQKKTRKVLSYFKLSFRSIILLMWLNIQEVYFYQYFKQFL</sequence>
<feature type="repeat" description="TPR" evidence="1">
    <location>
        <begin position="33"/>
        <end position="66"/>
    </location>
</feature>